<dbReference type="InterPro" id="IPR043502">
    <property type="entry name" value="DNA/RNA_pol_sf"/>
</dbReference>
<dbReference type="InterPro" id="IPR026960">
    <property type="entry name" value="RVT-Znf"/>
</dbReference>
<protein>
    <recommendedName>
        <fullName evidence="6">Reverse transcriptase</fullName>
    </recommendedName>
</protein>
<dbReference type="Pfam" id="PF00078">
    <property type="entry name" value="RVT_1"/>
    <property type="match status" value="1"/>
</dbReference>
<evidence type="ECO:0008006" key="6">
    <source>
        <dbReference type="Google" id="ProtNLM"/>
    </source>
</evidence>
<dbReference type="Pfam" id="PF13456">
    <property type="entry name" value="RVT_3"/>
    <property type="match status" value="1"/>
</dbReference>
<evidence type="ECO:0000259" key="1">
    <source>
        <dbReference type="Pfam" id="PF00078"/>
    </source>
</evidence>
<dbReference type="EMBL" id="JANJYI010000008">
    <property type="protein sequence ID" value="KAK2640627.1"/>
    <property type="molecule type" value="Genomic_DNA"/>
</dbReference>
<dbReference type="Pfam" id="PF13966">
    <property type="entry name" value="zf-RVT"/>
    <property type="match status" value="1"/>
</dbReference>
<dbReference type="PANTHER" id="PTHR47723">
    <property type="entry name" value="OS05G0353850 PROTEIN"/>
    <property type="match status" value="1"/>
</dbReference>
<dbReference type="Gene3D" id="3.30.420.10">
    <property type="entry name" value="Ribonuclease H-like superfamily/Ribonuclease H"/>
    <property type="match status" value="1"/>
</dbReference>
<dbReference type="InterPro" id="IPR053151">
    <property type="entry name" value="RNase_H-like"/>
</dbReference>
<comment type="caution">
    <text evidence="4">The sequence shown here is derived from an EMBL/GenBank/DDBJ whole genome shotgun (WGS) entry which is preliminary data.</text>
</comment>
<dbReference type="SUPFAM" id="SSF53098">
    <property type="entry name" value="Ribonuclease H-like"/>
    <property type="match status" value="1"/>
</dbReference>
<keyword evidence="5" id="KW-1185">Reference proteome</keyword>
<evidence type="ECO:0000259" key="2">
    <source>
        <dbReference type="Pfam" id="PF13456"/>
    </source>
</evidence>
<dbReference type="CDD" id="cd06222">
    <property type="entry name" value="RNase_H_like"/>
    <property type="match status" value="1"/>
</dbReference>
<dbReference type="SUPFAM" id="SSF56672">
    <property type="entry name" value="DNA/RNA polymerases"/>
    <property type="match status" value="1"/>
</dbReference>
<feature type="domain" description="RNase H type-1" evidence="2">
    <location>
        <begin position="444"/>
        <end position="564"/>
    </location>
</feature>
<feature type="domain" description="Reverse transcriptase zinc-binding" evidence="3">
    <location>
        <begin position="298"/>
        <end position="383"/>
    </location>
</feature>
<evidence type="ECO:0000313" key="5">
    <source>
        <dbReference type="Proteomes" id="UP001280121"/>
    </source>
</evidence>
<proteinExistence type="predicted"/>
<sequence length="600" mass="66948">MDSFKTGTSPDKINRTLITLVPKVPSLLNMSQLRPIRLCNTIYKTISKFVVQRLRSLLPNLISPNQVAFVPGRQIKDNIVVAQEVLHKFKSMKGKKGYIAWKIDLAKAYDKLQLSFIRNVIMEVGFDGKFVDLIMWCISSVQYQATSNQAVIMKSFLDDFCNLLINKRIASVYGSPLTKNLGKYLGVPLIHGRINSKTYIDLLEKTHKRLVAWKNDTLSLTGRATFIKAVGGSYKMRMECGVNFLGIGELVVGIRWNIQKMAVVLPWPIIHRIVIIHVGGLHSGSSRIIWGWNLSGDFSIKSAYNGFMDASYYHSWPWKFIWALKIPPRIQHFLWILLHGRILTNLQGSIRGMTVDTACPRCHVGIESVDHLFQSCKVSVAVWENVCKGLTSSGSFNVDLESPQSIIFRFCRDWLAAIATGPAREVVNFSVMWLPPVEGWVKLNVDGSCDDVSGIITAGGVLGNHVKEWVKGFVMKKGVGSVIEVELWGFLKGLSMSWNAGFRKISVETDSLDVVHLLSKASIFNQSLYCLIQGCKSFINGDCECHVQHVFREGNKLAHGLARMGHGIVLFDAPFTVANVFVADSRGIAISRLCPVISSS</sequence>
<feature type="domain" description="Reverse transcriptase" evidence="1">
    <location>
        <begin position="25"/>
        <end position="138"/>
    </location>
</feature>
<gene>
    <name evidence="4" type="ORF">Ddye_028422</name>
</gene>
<dbReference type="InterPro" id="IPR000477">
    <property type="entry name" value="RT_dom"/>
</dbReference>
<dbReference type="InterPro" id="IPR002156">
    <property type="entry name" value="RNaseH_domain"/>
</dbReference>
<dbReference type="Proteomes" id="UP001280121">
    <property type="component" value="Unassembled WGS sequence"/>
</dbReference>
<dbReference type="InterPro" id="IPR036397">
    <property type="entry name" value="RNaseH_sf"/>
</dbReference>
<dbReference type="PANTHER" id="PTHR47723:SF19">
    <property type="entry name" value="POLYNUCLEOTIDYL TRANSFERASE, RIBONUCLEASE H-LIKE SUPERFAMILY PROTEIN"/>
    <property type="match status" value="1"/>
</dbReference>
<dbReference type="GO" id="GO:0004523">
    <property type="term" value="F:RNA-DNA hybrid ribonuclease activity"/>
    <property type="evidence" value="ECO:0007669"/>
    <property type="project" value="InterPro"/>
</dbReference>
<evidence type="ECO:0000313" key="4">
    <source>
        <dbReference type="EMBL" id="KAK2640627.1"/>
    </source>
</evidence>
<evidence type="ECO:0000259" key="3">
    <source>
        <dbReference type="Pfam" id="PF13966"/>
    </source>
</evidence>
<dbReference type="GO" id="GO:0003676">
    <property type="term" value="F:nucleic acid binding"/>
    <property type="evidence" value="ECO:0007669"/>
    <property type="project" value="InterPro"/>
</dbReference>
<organism evidence="4 5">
    <name type="scientific">Dipteronia dyeriana</name>
    <dbReference type="NCBI Taxonomy" id="168575"/>
    <lineage>
        <taxon>Eukaryota</taxon>
        <taxon>Viridiplantae</taxon>
        <taxon>Streptophyta</taxon>
        <taxon>Embryophyta</taxon>
        <taxon>Tracheophyta</taxon>
        <taxon>Spermatophyta</taxon>
        <taxon>Magnoliopsida</taxon>
        <taxon>eudicotyledons</taxon>
        <taxon>Gunneridae</taxon>
        <taxon>Pentapetalae</taxon>
        <taxon>rosids</taxon>
        <taxon>malvids</taxon>
        <taxon>Sapindales</taxon>
        <taxon>Sapindaceae</taxon>
        <taxon>Hippocastanoideae</taxon>
        <taxon>Acereae</taxon>
        <taxon>Dipteronia</taxon>
    </lineage>
</organism>
<dbReference type="AlphaFoldDB" id="A0AAD9TR01"/>
<dbReference type="InterPro" id="IPR044730">
    <property type="entry name" value="RNase_H-like_dom_plant"/>
</dbReference>
<reference evidence="4" key="1">
    <citation type="journal article" date="2023" name="Plant J.">
        <title>Genome sequences and population genomics provide insights into the demographic history, inbreeding, and mutation load of two 'living fossil' tree species of Dipteronia.</title>
        <authorList>
            <person name="Feng Y."/>
            <person name="Comes H.P."/>
            <person name="Chen J."/>
            <person name="Zhu S."/>
            <person name="Lu R."/>
            <person name="Zhang X."/>
            <person name="Li P."/>
            <person name="Qiu J."/>
            <person name="Olsen K.M."/>
            <person name="Qiu Y."/>
        </authorList>
    </citation>
    <scope>NUCLEOTIDE SEQUENCE</scope>
    <source>
        <strain evidence="4">KIB01</strain>
    </source>
</reference>
<dbReference type="InterPro" id="IPR012337">
    <property type="entry name" value="RNaseH-like_sf"/>
</dbReference>
<name>A0AAD9TR01_9ROSI</name>
<accession>A0AAD9TR01</accession>